<evidence type="ECO:0000313" key="4">
    <source>
        <dbReference type="Proteomes" id="UP000786560"/>
    </source>
</evidence>
<reference evidence="3" key="1">
    <citation type="journal article" date="2021" name="PeerJ">
        <title>Extensive microbial diversity within the chicken gut microbiome revealed by metagenomics and culture.</title>
        <authorList>
            <person name="Gilroy R."/>
            <person name="Ravi A."/>
            <person name="Getino M."/>
            <person name="Pursley I."/>
            <person name="Horton D.L."/>
            <person name="Alikhan N.F."/>
            <person name="Baker D."/>
            <person name="Gharbi K."/>
            <person name="Hall N."/>
            <person name="Watson M."/>
            <person name="Adriaenssens E.M."/>
            <person name="Foster-Nyarko E."/>
            <person name="Jarju S."/>
            <person name="Secka A."/>
            <person name="Antonio M."/>
            <person name="Oren A."/>
            <person name="Chaudhuri R.R."/>
            <person name="La Ragione R."/>
            <person name="Hildebrand F."/>
            <person name="Pallen M.J."/>
        </authorList>
    </citation>
    <scope>NUCLEOTIDE SEQUENCE</scope>
    <source>
        <strain evidence="3">ChiBcolR7-4860</strain>
    </source>
</reference>
<dbReference type="Gene3D" id="3.40.50.410">
    <property type="entry name" value="von Willebrand factor, type A domain"/>
    <property type="match status" value="1"/>
</dbReference>
<evidence type="ECO:0000313" key="3">
    <source>
        <dbReference type="EMBL" id="HJG41307.1"/>
    </source>
</evidence>
<dbReference type="AlphaFoldDB" id="A0A921IY68"/>
<gene>
    <name evidence="3" type="ORF">K8U73_02815</name>
</gene>
<organism evidence="3 4">
    <name type="scientific">Bifidobacterium pullorum subsp. gallinarum</name>
    <dbReference type="NCBI Taxonomy" id="78344"/>
    <lineage>
        <taxon>Bacteria</taxon>
        <taxon>Bacillati</taxon>
        <taxon>Actinomycetota</taxon>
        <taxon>Actinomycetes</taxon>
        <taxon>Bifidobacteriales</taxon>
        <taxon>Bifidobacteriaceae</taxon>
        <taxon>Bifidobacterium</taxon>
    </lineage>
</organism>
<dbReference type="InterPro" id="IPR036465">
    <property type="entry name" value="vWFA_dom_sf"/>
</dbReference>
<dbReference type="Pfam" id="PF12873">
    <property type="entry name" value="DUF3825"/>
    <property type="match status" value="1"/>
</dbReference>
<evidence type="ECO:0000256" key="1">
    <source>
        <dbReference type="SAM" id="MobiDB-lite"/>
    </source>
</evidence>
<dbReference type="SUPFAM" id="SSF53300">
    <property type="entry name" value="vWA-like"/>
    <property type="match status" value="1"/>
</dbReference>
<dbReference type="InterPro" id="IPR024437">
    <property type="entry name" value="DUF3825"/>
</dbReference>
<reference evidence="3" key="2">
    <citation type="submission" date="2021-09" db="EMBL/GenBank/DDBJ databases">
        <authorList>
            <person name="Gilroy R."/>
        </authorList>
    </citation>
    <scope>NUCLEOTIDE SEQUENCE</scope>
    <source>
        <strain evidence="3">ChiBcolR7-4860</strain>
    </source>
</reference>
<protein>
    <submittedName>
        <fullName evidence="3">DUF3825 domain-containing protein</fullName>
    </submittedName>
</protein>
<proteinExistence type="predicted"/>
<dbReference type="EMBL" id="DYUX01000011">
    <property type="protein sequence ID" value="HJG41307.1"/>
    <property type="molecule type" value="Genomic_DNA"/>
</dbReference>
<sequence>MTDSPATASARRVLDIFVIVDTSNSMRRCDCAGIDAVSRALRKTSESFHDIVRSHDVAVNMAVLAFDDDARWVVSPQPVETVTIPALTTGMLTRLDRACIELETYLRGNSLDGNADIERDQSCAPVFLLITDGLPVCAESALDDALGRLNANTTFHRGLKAAIVIDNVMACDGLARFTGDPAMVLDVRLEDVERRITDALEQLSAKSCSQAVRPRHGTESGSEDMDATSRHEEDGNDAASAPEDIPTSESGLTPPDCVCDTLATAYRRGPKRRYYFDLVAQHIIGKRGRDPLRDDDYAELPADFFPAVDVPSRALELLGGLLVSYESIADVLASEWKYAVAAHGLYRKGADASAVILRVESTYVRSGQDVEIVIARGADGGWLVREDGICREKSLLSPHGQLDNFVFWPLWNRDPNDPDKHVPRRDGDLATLARSIRAEGWAPVNPADNESGSAYDLLLDYMRNVFVHAKAHDQIVTDGKRTIALFDTGLSRHDGKPVMCYCWRSRQLGRDKKNWLFGGFCTEDGALGEDDRRLQTKLFHLRRSGDWARLTPPVYEGRPDPAVFRTVHDHGDLLAANFNHMVEEKNIKRYPVHYIWTMLDDEPDFTAIWTSDARLTQLGRESRGRDVTPVKERAMFFEDARRFFDARPSRWSEATESLTRAIDRALADASRGGEVAYGYYPRVDEVTPMLPLQIEGVSRPVDAVLMVSVRTSSAEAGNGGTVRMEANTIFTPYMAYKAARCLGRVTQDWLRASVKTGG</sequence>
<feature type="domain" description="DUF3825" evidence="2">
    <location>
        <begin position="432"/>
        <end position="749"/>
    </location>
</feature>
<accession>A0A921IY68</accession>
<dbReference type="RefSeq" id="WP_278710928.1">
    <property type="nucleotide sequence ID" value="NZ_DYUX01000011.1"/>
</dbReference>
<name>A0A921IY68_9BIFI</name>
<comment type="caution">
    <text evidence="3">The sequence shown here is derived from an EMBL/GenBank/DDBJ whole genome shotgun (WGS) entry which is preliminary data.</text>
</comment>
<dbReference type="Proteomes" id="UP000786560">
    <property type="component" value="Unassembled WGS sequence"/>
</dbReference>
<feature type="region of interest" description="Disordered" evidence="1">
    <location>
        <begin position="207"/>
        <end position="253"/>
    </location>
</feature>
<evidence type="ECO:0000259" key="2">
    <source>
        <dbReference type="Pfam" id="PF12873"/>
    </source>
</evidence>